<dbReference type="EC" id="2.7.11.1" evidence="2"/>
<dbReference type="Pfam" id="PF07714">
    <property type="entry name" value="PK_Tyr_Ser-Thr"/>
    <property type="match status" value="1"/>
</dbReference>
<evidence type="ECO:0000256" key="12">
    <source>
        <dbReference type="ARBA" id="ARBA00047899"/>
    </source>
</evidence>
<keyword evidence="4" id="KW-0723">Serine/threonine-protein kinase</keyword>
<dbReference type="InterPro" id="IPR008271">
    <property type="entry name" value="Ser/Thr_kinase_AS"/>
</dbReference>
<dbReference type="SMART" id="SM00220">
    <property type="entry name" value="S_TKc"/>
    <property type="match status" value="1"/>
</dbReference>
<evidence type="ECO:0000256" key="4">
    <source>
        <dbReference type="ARBA" id="ARBA00022527"/>
    </source>
</evidence>
<dbReference type="InterPro" id="IPR001245">
    <property type="entry name" value="Ser-Thr/Tyr_kinase_cat_dom"/>
</dbReference>
<dbReference type="AlphaFoldDB" id="A0A835F9L5"/>
<dbReference type="InterPro" id="IPR017441">
    <property type="entry name" value="Protein_kinase_ATP_BS"/>
</dbReference>
<keyword evidence="3" id="KW-1003">Cell membrane</keyword>
<comment type="catalytic activity">
    <reaction evidence="13">
        <text>L-seryl-[protein] + ATP = O-phospho-L-seryl-[protein] + ADP + H(+)</text>
        <dbReference type="Rhea" id="RHEA:17989"/>
        <dbReference type="Rhea" id="RHEA-COMP:9863"/>
        <dbReference type="Rhea" id="RHEA-COMP:11604"/>
        <dbReference type="ChEBI" id="CHEBI:15378"/>
        <dbReference type="ChEBI" id="CHEBI:29999"/>
        <dbReference type="ChEBI" id="CHEBI:30616"/>
        <dbReference type="ChEBI" id="CHEBI:83421"/>
        <dbReference type="ChEBI" id="CHEBI:456216"/>
        <dbReference type="EC" id="2.7.11.1"/>
    </reaction>
</comment>
<evidence type="ECO:0000256" key="13">
    <source>
        <dbReference type="ARBA" id="ARBA00048679"/>
    </source>
</evidence>
<evidence type="ECO:0000256" key="14">
    <source>
        <dbReference type="PROSITE-ProRule" id="PRU10141"/>
    </source>
</evidence>
<keyword evidence="10 16" id="KW-1133">Transmembrane helix</keyword>
<keyword evidence="5" id="KW-0808">Transferase</keyword>
<protein>
    <recommendedName>
        <fullName evidence="2">non-specific serine/threonine protein kinase</fullName>
        <ecNumber evidence="2">2.7.11.1</ecNumber>
    </recommendedName>
</protein>
<sequence length="685" mass="74019">MGSEWNESTLSCPHARRMQQKGKIARNKRGNLPEFWCARGNERNGTAVCKNSKREASEASRCWLVRFLAGLRERALPIPSPTEAALLPLARCWMQQLRPGIARIEHSRNRRIHAMASTTSPAASTSASPPAAMLLHFSSPSHAARRLSTQHGHKSSSGSGNGLPLKPQVLAAVAAAAVLLVAVLIACCCCCCCRSKKKRKNAAHHHHHPPHKGMMFYADSSGFNGERRAHPPLLAAACTQGTLRDTTAHQALGHRGSRTSSTGGLAPPPMPPPPLPMPVGLDTTAFSYEELVAATGGFSEANLLGQGGFGYVHRGVLPGSGKEVAVKQLKAGSGQGEREFQAEVDTISRVHHRHLVALVGYCIDGARRLLVYEFRQRVVGLVDQWRNSSDGKLLVAGKGRPVMEWTMRLRIALGAAKGFAYLHEECEPRIIHRDIKSANILLDNDFEAMVADFGLAKLTSVNHTHVSTRSPHLQQQEAALKERYLAPEYASSGKLTEKSDVFSFGVMLLELLTGRRPGDRSSYGQDGLVDWARQALPRALADGNYDELVDPRLDGDFDPTEAARLVACAAASVRHAARRRPKMSQIVMALQGEMPLEELNDGVRPGHGATFSSSSGGSGSEYGSGSGGSSYTAQMERIRRAALPSPEYSANYPGSIPEFGHPSPASSVATSAAERDDRRRHGGRR</sequence>
<keyword evidence="8" id="KW-0418">Kinase</keyword>
<dbReference type="PROSITE" id="PS00108">
    <property type="entry name" value="PROTEIN_KINASE_ST"/>
    <property type="match status" value="1"/>
</dbReference>
<evidence type="ECO:0000256" key="2">
    <source>
        <dbReference type="ARBA" id="ARBA00012513"/>
    </source>
</evidence>
<dbReference type="Gene3D" id="3.30.200.20">
    <property type="entry name" value="Phosphorylase Kinase, domain 1"/>
    <property type="match status" value="1"/>
</dbReference>
<feature type="compositionally biased region" description="Low complexity" evidence="15">
    <location>
        <begin position="662"/>
        <end position="672"/>
    </location>
</feature>
<keyword evidence="6 16" id="KW-0812">Transmembrane</keyword>
<proteinExistence type="predicted"/>
<evidence type="ECO:0000256" key="1">
    <source>
        <dbReference type="ARBA" id="ARBA00004162"/>
    </source>
</evidence>
<feature type="transmembrane region" description="Helical" evidence="16">
    <location>
        <begin position="169"/>
        <end position="193"/>
    </location>
</feature>
<evidence type="ECO:0000259" key="17">
    <source>
        <dbReference type="PROSITE" id="PS50011"/>
    </source>
</evidence>
<dbReference type="InterPro" id="IPR047117">
    <property type="entry name" value="PERK1-13-like"/>
</dbReference>
<dbReference type="GO" id="GO:0004674">
    <property type="term" value="F:protein serine/threonine kinase activity"/>
    <property type="evidence" value="ECO:0007669"/>
    <property type="project" value="UniProtKB-KW"/>
</dbReference>
<feature type="region of interest" description="Disordered" evidence="15">
    <location>
        <begin position="601"/>
        <end position="685"/>
    </location>
</feature>
<dbReference type="InterPro" id="IPR000719">
    <property type="entry name" value="Prot_kinase_dom"/>
</dbReference>
<name>A0A835F9L5_9POAL</name>
<evidence type="ECO:0000256" key="6">
    <source>
        <dbReference type="ARBA" id="ARBA00022692"/>
    </source>
</evidence>
<feature type="domain" description="Protein kinase" evidence="17">
    <location>
        <begin position="298"/>
        <end position="597"/>
    </location>
</feature>
<keyword evidence="11 16" id="KW-0472">Membrane</keyword>
<dbReference type="Gene3D" id="1.10.510.10">
    <property type="entry name" value="Transferase(Phosphotransferase) domain 1"/>
    <property type="match status" value="1"/>
</dbReference>
<evidence type="ECO:0000313" key="18">
    <source>
        <dbReference type="EMBL" id="KAF8732320.1"/>
    </source>
</evidence>
<feature type="region of interest" description="Disordered" evidence="15">
    <location>
        <begin position="252"/>
        <end position="273"/>
    </location>
</feature>
<evidence type="ECO:0000256" key="9">
    <source>
        <dbReference type="ARBA" id="ARBA00022840"/>
    </source>
</evidence>
<dbReference type="PANTHER" id="PTHR47982:SF10">
    <property type="entry name" value="NON-SPECIFIC SERINE_THREONINE PROTEIN KINASE"/>
    <property type="match status" value="1"/>
</dbReference>
<dbReference type="PANTHER" id="PTHR47982">
    <property type="entry name" value="PROLINE-RICH RECEPTOR-LIKE PROTEIN KINASE PERK4"/>
    <property type="match status" value="1"/>
</dbReference>
<dbReference type="FunFam" id="1.10.510.10:FF:000783">
    <property type="entry name" value="Proline-rich receptor-like protein kinase PERK4"/>
    <property type="match status" value="1"/>
</dbReference>
<dbReference type="PROSITE" id="PS00107">
    <property type="entry name" value="PROTEIN_KINASE_ATP"/>
    <property type="match status" value="1"/>
</dbReference>
<keyword evidence="19" id="KW-1185">Reference proteome</keyword>
<dbReference type="FunFam" id="3.30.200.20:FF:000212">
    <property type="entry name" value="Proline-rich receptor-like protein kinase PERK8"/>
    <property type="match status" value="1"/>
</dbReference>
<comment type="catalytic activity">
    <reaction evidence="12">
        <text>L-threonyl-[protein] + ATP = O-phospho-L-threonyl-[protein] + ADP + H(+)</text>
        <dbReference type="Rhea" id="RHEA:46608"/>
        <dbReference type="Rhea" id="RHEA-COMP:11060"/>
        <dbReference type="Rhea" id="RHEA-COMP:11605"/>
        <dbReference type="ChEBI" id="CHEBI:15378"/>
        <dbReference type="ChEBI" id="CHEBI:30013"/>
        <dbReference type="ChEBI" id="CHEBI:30616"/>
        <dbReference type="ChEBI" id="CHEBI:61977"/>
        <dbReference type="ChEBI" id="CHEBI:456216"/>
        <dbReference type="EC" id="2.7.11.1"/>
    </reaction>
</comment>
<comment type="caution">
    <text evidence="18">The sequence shown here is derived from an EMBL/GenBank/DDBJ whole genome shotgun (WGS) entry which is preliminary data.</text>
</comment>
<evidence type="ECO:0000256" key="8">
    <source>
        <dbReference type="ARBA" id="ARBA00022777"/>
    </source>
</evidence>
<evidence type="ECO:0000256" key="5">
    <source>
        <dbReference type="ARBA" id="ARBA00022679"/>
    </source>
</evidence>
<accession>A0A835F9L5</accession>
<dbReference type="GO" id="GO:0005524">
    <property type="term" value="F:ATP binding"/>
    <property type="evidence" value="ECO:0007669"/>
    <property type="project" value="UniProtKB-UniRule"/>
</dbReference>
<reference evidence="18" key="1">
    <citation type="submission" date="2020-07" db="EMBL/GenBank/DDBJ databases">
        <title>Genome sequence and genetic diversity analysis of an under-domesticated orphan crop, white fonio (Digitaria exilis).</title>
        <authorList>
            <person name="Bennetzen J.L."/>
            <person name="Chen S."/>
            <person name="Ma X."/>
            <person name="Wang X."/>
            <person name="Yssel A.E.J."/>
            <person name="Chaluvadi S.R."/>
            <person name="Johnson M."/>
            <person name="Gangashetty P."/>
            <person name="Hamidou F."/>
            <person name="Sanogo M.D."/>
            <person name="Zwaenepoel A."/>
            <person name="Wallace J."/>
            <person name="Van De Peer Y."/>
            <person name="Van Deynze A."/>
        </authorList>
    </citation>
    <scope>NUCLEOTIDE SEQUENCE</scope>
    <source>
        <tissue evidence="18">Leaves</tissue>
    </source>
</reference>
<keyword evidence="9 14" id="KW-0067">ATP-binding</keyword>
<evidence type="ECO:0000256" key="10">
    <source>
        <dbReference type="ARBA" id="ARBA00022989"/>
    </source>
</evidence>
<organism evidence="18 19">
    <name type="scientific">Digitaria exilis</name>
    <dbReference type="NCBI Taxonomy" id="1010633"/>
    <lineage>
        <taxon>Eukaryota</taxon>
        <taxon>Viridiplantae</taxon>
        <taxon>Streptophyta</taxon>
        <taxon>Embryophyta</taxon>
        <taxon>Tracheophyta</taxon>
        <taxon>Spermatophyta</taxon>
        <taxon>Magnoliopsida</taxon>
        <taxon>Liliopsida</taxon>
        <taxon>Poales</taxon>
        <taxon>Poaceae</taxon>
        <taxon>PACMAD clade</taxon>
        <taxon>Panicoideae</taxon>
        <taxon>Panicodae</taxon>
        <taxon>Paniceae</taxon>
        <taxon>Anthephorinae</taxon>
        <taxon>Digitaria</taxon>
    </lineage>
</organism>
<evidence type="ECO:0000256" key="11">
    <source>
        <dbReference type="ARBA" id="ARBA00023136"/>
    </source>
</evidence>
<keyword evidence="7 14" id="KW-0547">Nucleotide-binding</keyword>
<dbReference type="PROSITE" id="PS50011">
    <property type="entry name" value="PROTEIN_KINASE_DOM"/>
    <property type="match status" value="1"/>
</dbReference>
<dbReference type="GO" id="GO:0005886">
    <property type="term" value="C:plasma membrane"/>
    <property type="evidence" value="ECO:0007669"/>
    <property type="project" value="UniProtKB-SubCell"/>
</dbReference>
<dbReference type="Proteomes" id="UP000636709">
    <property type="component" value="Unassembled WGS sequence"/>
</dbReference>
<dbReference type="OrthoDB" id="4062651at2759"/>
<dbReference type="InterPro" id="IPR011009">
    <property type="entry name" value="Kinase-like_dom_sf"/>
</dbReference>
<feature type="compositionally biased region" description="Gly residues" evidence="15">
    <location>
        <begin position="616"/>
        <end position="628"/>
    </location>
</feature>
<gene>
    <name evidence="18" type="ORF">HU200_016304</name>
</gene>
<evidence type="ECO:0000313" key="19">
    <source>
        <dbReference type="Proteomes" id="UP000636709"/>
    </source>
</evidence>
<comment type="subcellular location">
    <subcellularLocation>
        <location evidence="1">Cell membrane</location>
        <topology evidence="1">Single-pass membrane protein</topology>
    </subcellularLocation>
</comment>
<evidence type="ECO:0000256" key="3">
    <source>
        <dbReference type="ARBA" id="ARBA00022475"/>
    </source>
</evidence>
<dbReference type="EMBL" id="JACEFO010001605">
    <property type="protein sequence ID" value="KAF8732320.1"/>
    <property type="molecule type" value="Genomic_DNA"/>
</dbReference>
<feature type="binding site" evidence="14">
    <location>
        <position position="327"/>
    </location>
    <ligand>
        <name>ATP</name>
        <dbReference type="ChEBI" id="CHEBI:30616"/>
    </ligand>
</feature>
<evidence type="ECO:0000256" key="7">
    <source>
        <dbReference type="ARBA" id="ARBA00022741"/>
    </source>
</evidence>
<evidence type="ECO:0000256" key="15">
    <source>
        <dbReference type="SAM" id="MobiDB-lite"/>
    </source>
</evidence>
<evidence type="ECO:0000256" key="16">
    <source>
        <dbReference type="SAM" id="Phobius"/>
    </source>
</evidence>
<dbReference type="SUPFAM" id="SSF56112">
    <property type="entry name" value="Protein kinase-like (PK-like)"/>
    <property type="match status" value="1"/>
</dbReference>